<evidence type="ECO:0000259" key="3">
    <source>
        <dbReference type="Pfam" id="PF26293"/>
    </source>
</evidence>
<dbReference type="Proteomes" id="UP001596414">
    <property type="component" value="Unassembled WGS sequence"/>
</dbReference>
<dbReference type="Pfam" id="PF26293">
    <property type="entry name" value="DUF7855_C"/>
    <property type="match status" value="1"/>
</dbReference>
<dbReference type="AlphaFoldDB" id="A0ABD5X5F5"/>
<gene>
    <name evidence="4" type="ORF">ACFQJ7_10505</name>
</gene>
<protein>
    <submittedName>
        <fullName evidence="4">Uncharacterized protein</fullName>
    </submittedName>
</protein>
<feature type="region of interest" description="Disordered" evidence="1">
    <location>
        <begin position="79"/>
        <end position="112"/>
    </location>
</feature>
<dbReference type="Pfam" id="PF25253">
    <property type="entry name" value="DUF7855"/>
    <property type="match status" value="1"/>
</dbReference>
<evidence type="ECO:0000259" key="2">
    <source>
        <dbReference type="Pfam" id="PF25253"/>
    </source>
</evidence>
<accession>A0ABD5X5F5</accession>
<evidence type="ECO:0000313" key="5">
    <source>
        <dbReference type="Proteomes" id="UP001596414"/>
    </source>
</evidence>
<evidence type="ECO:0000313" key="4">
    <source>
        <dbReference type="EMBL" id="MFC7126461.1"/>
    </source>
</evidence>
<reference evidence="4 5" key="1">
    <citation type="journal article" date="2014" name="Int. J. Syst. Evol. Microbiol.">
        <title>Complete genome sequence of Corynebacterium casei LMG S-19264T (=DSM 44701T), isolated from a smear-ripened cheese.</title>
        <authorList>
            <consortium name="US DOE Joint Genome Institute (JGI-PGF)"/>
            <person name="Walter F."/>
            <person name="Albersmeier A."/>
            <person name="Kalinowski J."/>
            <person name="Ruckert C."/>
        </authorList>
    </citation>
    <scope>NUCLEOTIDE SEQUENCE [LARGE SCALE GENOMIC DNA]</scope>
    <source>
        <strain evidence="4 5">CGMCC 4.7215</strain>
    </source>
</reference>
<dbReference type="EMBL" id="JBHSZQ010000020">
    <property type="protein sequence ID" value="MFC7126461.1"/>
    <property type="molecule type" value="Genomic_DNA"/>
</dbReference>
<dbReference type="RefSeq" id="WP_267636017.1">
    <property type="nucleotide sequence ID" value="NZ_JAODIY010000001.1"/>
</dbReference>
<feature type="compositionally biased region" description="Basic and acidic residues" evidence="1">
    <location>
        <begin position="95"/>
        <end position="112"/>
    </location>
</feature>
<feature type="domain" description="DUF7855" evidence="3">
    <location>
        <begin position="66"/>
        <end position="112"/>
    </location>
</feature>
<dbReference type="InterPro" id="IPR058577">
    <property type="entry name" value="DUF7855_C"/>
</dbReference>
<dbReference type="InterPro" id="IPR057177">
    <property type="entry name" value="DUF7855_N"/>
</dbReference>
<sequence length="112" mass="12898">MLLVIAYSREARQTLRNICRGHEESVVRRFGRVVLLEETEFGAFLATRLRVKHGGDIQVERTAPFNEFDAVRPAVREAATDYESRETPSLPYKQFRSETDHPTSAEMKEQSL</sequence>
<feature type="domain" description="DUF7855" evidence="2">
    <location>
        <begin position="1"/>
        <end position="64"/>
    </location>
</feature>
<organism evidence="4 5">
    <name type="scientific">Halovenus rubra</name>
    <dbReference type="NCBI Taxonomy" id="869890"/>
    <lineage>
        <taxon>Archaea</taxon>
        <taxon>Methanobacteriati</taxon>
        <taxon>Methanobacteriota</taxon>
        <taxon>Stenosarchaea group</taxon>
        <taxon>Halobacteria</taxon>
        <taxon>Halobacteriales</taxon>
        <taxon>Haloarculaceae</taxon>
        <taxon>Halovenus</taxon>
    </lineage>
</organism>
<comment type="caution">
    <text evidence="4">The sequence shown here is derived from an EMBL/GenBank/DDBJ whole genome shotgun (WGS) entry which is preliminary data.</text>
</comment>
<name>A0ABD5X5F5_9EURY</name>
<evidence type="ECO:0000256" key="1">
    <source>
        <dbReference type="SAM" id="MobiDB-lite"/>
    </source>
</evidence>
<proteinExistence type="predicted"/>